<organism evidence="2 3">
    <name type="scientific">Oceanispirochaeta crateris</name>
    <dbReference type="NCBI Taxonomy" id="2518645"/>
    <lineage>
        <taxon>Bacteria</taxon>
        <taxon>Pseudomonadati</taxon>
        <taxon>Spirochaetota</taxon>
        <taxon>Spirochaetia</taxon>
        <taxon>Spirochaetales</taxon>
        <taxon>Spirochaetaceae</taxon>
        <taxon>Oceanispirochaeta</taxon>
    </lineage>
</organism>
<keyword evidence="1" id="KW-0812">Transmembrane</keyword>
<dbReference type="RefSeq" id="WP_149485608.1">
    <property type="nucleotide sequence ID" value="NZ_CP036150.1"/>
</dbReference>
<feature type="transmembrane region" description="Helical" evidence="1">
    <location>
        <begin position="15"/>
        <end position="36"/>
    </location>
</feature>
<gene>
    <name evidence="2" type="ORF">EXM22_05815</name>
</gene>
<dbReference type="AlphaFoldDB" id="A0A5C1QJN3"/>
<proteinExistence type="predicted"/>
<sequence>MKLANIMVSINKKVLILMGVAALLLSFLIVTLMLFFNYREEQSVKEAEQKKMAYDMSILSQTTKSKNRSELIYPEVIEEQDLSIDPYREKDFKWTADEVSRLWIEPDAGDIDYFTDANHKLVWDILKDAP</sequence>
<evidence type="ECO:0000256" key="1">
    <source>
        <dbReference type="SAM" id="Phobius"/>
    </source>
</evidence>
<keyword evidence="1" id="KW-0472">Membrane</keyword>
<protein>
    <submittedName>
        <fullName evidence="2">Uncharacterized protein</fullName>
    </submittedName>
</protein>
<dbReference type="OrthoDB" id="9841439at2"/>
<accession>A0A5C1QJN3</accession>
<evidence type="ECO:0000313" key="3">
    <source>
        <dbReference type="Proteomes" id="UP000324209"/>
    </source>
</evidence>
<dbReference type="EMBL" id="CP036150">
    <property type="protein sequence ID" value="QEN07528.1"/>
    <property type="molecule type" value="Genomic_DNA"/>
</dbReference>
<keyword evidence="1" id="KW-1133">Transmembrane helix</keyword>
<name>A0A5C1QJN3_9SPIO</name>
<dbReference type="Proteomes" id="UP000324209">
    <property type="component" value="Chromosome"/>
</dbReference>
<reference evidence="2 3" key="1">
    <citation type="submission" date="2019-02" db="EMBL/GenBank/DDBJ databases">
        <title>Complete Genome Sequence and Methylome Analysis of free living Spirochaetas.</title>
        <authorList>
            <person name="Fomenkov A."/>
            <person name="Dubinina G."/>
            <person name="Leshcheva N."/>
            <person name="Mikheeva N."/>
            <person name="Grabovich M."/>
            <person name="Vincze T."/>
            <person name="Roberts R.J."/>
        </authorList>
    </citation>
    <scope>NUCLEOTIDE SEQUENCE [LARGE SCALE GENOMIC DNA]</scope>
    <source>
        <strain evidence="2 3">K2</strain>
    </source>
</reference>
<dbReference type="KEGG" id="ock:EXM22_05815"/>
<evidence type="ECO:0000313" key="2">
    <source>
        <dbReference type="EMBL" id="QEN07528.1"/>
    </source>
</evidence>
<keyword evidence="3" id="KW-1185">Reference proteome</keyword>